<proteinExistence type="predicted"/>
<dbReference type="InterPro" id="IPR051163">
    <property type="entry name" value="Sodium:Solute_Symporter_SSF"/>
</dbReference>
<dbReference type="Proteomes" id="UP000266721">
    <property type="component" value="Unassembled WGS sequence"/>
</dbReference>
<name>A0A3L5TQE5_MYTGA</name>
<feature type="non-terminal residue" evidence="7">
    <location>
        <position position="1"/>
    </location>
</feature>
<keyword evidence="2" id="KW-0813">Transport</keyword>
<reference evidence="7 8" key="1">
    <citation type="journal article" date="2016" name="PLoS ONE">
        <title>A First Insight into the Genome of the Filter-Feeder Mussel Mytilus galloprovincialis.</title>
        <authorList>
            <person name="Murgarella M."/>
            <person name="Puiu D."/>
            <person name="Novoa B."/>
            <person name="Figueras A."/>
            <person name="Posada D."/>
            <person name="Canchaya C."/>
        </authorList>
    </citation>
    <scope>NUCLEOTIDE SEQUENCE [LARGE SCALE GENOMIC DNA]</scope>
    <source>
        <tissue evidence="7">Muscle</tissue>
    </source>
</reference>
<dbReference type="GO" id="GO:0005886">
    <property type="term" value="C:plasma membrane"/>
    <property type="evidence" value="ECO:0007669"/>
    <property type="project" value="UniProtKB-SubCell"/>
</dbReference>
<dbReference type="InterPro" id="IPR038377">
    <property type="entry name" value="Na/Glc_symporter_sf"/>
</dbReference>
<comment type="subcellular location">
    <subcellularLocation>
        <location evidence="1">Cell membrane</location>
        <topology evidence="1">Multi-pass membrane protein</topology>
    </subcellularLocation>
</comment>
<evidence type="ECO:0000256" key="1">
    <source>
        <dbReference type="ARBA" id="ARBA00004651"/>
    </source>
</evidence>
<organism evidence="7 8">
    <name type="scientific">Mytilus galloprovincialis</name>
    <name type="common">Mediterranean mussel</name>
    <dbReference type="NCBI Taxonomy" id="29158"/>
    <lineage>
        <taxon>Eukaryota</taxon>
        <taxon>Metazoa</taxon>
        <taxon>Spiralia</taxon>
        <taxon>Lophotrochozoa</taxon>
        <taxon>Mollusca</taxon>
        <taxon>Bivalvia</taxon>
        <taxon>Autobranchia</taxon>
        <taxon>Pteriomorphia</taxon>
        <taxon>Mytilida</taxon>
        <taxon>Mytiloidea</taxon>
        <taxon>Mytilidae</taxon>
        <taxon>Mytilinae</taxon>
        <taxon>Mytilus</taxon>
    </lineage>
</organism>
<comment type="caution">
    <text evidence="7">The sequence shown here is derived from an EMBL/GenBank/DDBJ whole genome shotgun (WGS) entry which is preliminary data.</text>
</comment>
<evidence type="ECO:0000313" key="7">
    <source>
        <dbReference type="EMBL" id="OPL21337.1"/>
    </source>
</evidence>
<evidence type="ECO:0000256" key="4">
    <source>
        <dbReference type="ARBA" id="ARBA00023053"/>
    </source>
</evidence>
<keyword evidence="3" id="KW-0472">Membrane</keyword>
<gene>
    <name evidence="7" type="ORF">AM593_10227</name>
</gene>
<dbReference type="PANTHER" id="PTHR42985:SF40">
    <property type="entry name" value="LD47995P-RELATED"/>
    <property type="match status" value="1"/>
</dbReference>
<keyword evidence="5" id="KW-0406">Ion transport</keyword>
<accession>A0A3L5TQE5</accession>
<sequence>LIMVAGILAIVIRATLDVGGFDRVWEINSKWNRIDFWNFDPDPTVRHTFWALVVGGMINWTGTYGAKL</sequence>
<evidence type="ECO:0000313" key="8">
    <source>
        <dbReference type="Proteomes" id="UP000266721"/>
    </source>
</evidence>
<dbReference type="PANTHER" id="PTHR42985">
    <property type="entry name" value="SODIUM-COUPLED MONOCARBOXYLATE TRANSPORTER"/>
    <property type="match status" value="1"/>
</dbReference>
<keyword evidence="8" id="KW-1185">Reference proteome</keyword>
<keyword evidence="3" id="KW-1003">Cell membrane</keyword>
<dbReference type="Gene3D" id="1.20.1730.10">
    <property type="entry name" value="Sodium/glucose cotransporter"/>
    <property type="match status" value="1"/>
</dbReference>
<protein>
    <submittedName>
        <fullName evidence="7">Sodium-coupled 1 monocarboxylate transporter</fullName>
    </submittedName>
</protein>
<evidence type="ECO:0000256" key="6">
    <source>
        <dbReference type="ARBA" id="ARBA00023201"/>
    </source>
</evidence>
<dbReference type="GO" id="GO:0006814">
    <property type="term" value="P:sodium ion transport"/>
    <property type="evidence" value="ECO:0007669"/>
    <property type="project" value="UniProtKB-KW"/>
</dbReference>
<evidence type="ECO:0000256" key="3">
    <source>
        <dbReference type="ARBA" id="ARBA00022475"/>
    </source>
</evidence>
<keyword evidence="4" id="KW-0915">Sodium</keyword>
<keyword evidence="6" id="KW-0739">Sodium transport</keyword>
<evidence type="ECO:0000256" key="2">
    <source>
        <dbReference type="ARBA" id="ARBA00022448"/>
    </source>
</evidence>
<dbReference type="AlphaFoldDB" id="A0A3L5TQE5"/>
<dbReference type="GO" id="GO:0015293">
    <property type="term" value="F:symporter activity"/>
    <property type="evidence" value="ECO:0007669"/>
    <property type="project" value="TreeGrafter"/>
</dbReference>
<dbReference type="EMBL" id="KV592548">
    <property type="protein sequence ID" value="OPL21337.1"/>
    <property type="molecule type" value="Genomic_DNA"/>
</dbReference>
<evidence type="ECO:0000256" key="5">
    <source>
        <dbReference type="ARBA" id="ARBA00023065"/>
    </source>
</evidence>